<gene>
    <name evidence="3" type="primary">LOC101362323</name>
</gene>
<evidence type="ECO:0000313" key="2">
    <source>
        <dbReference type="Proteomes" id="UP000245340"/>
    </source>
</evidence>
<feature type="compositionally biased region" description="Basic and acidic residues" evidence="1">
    <location>
        <begin position="43"/>
        <end position="54"/>
    </location>
</feature>
<sequence length="227" mass="23666">MVSDDRVHIPMRSRRNGLPTALSTWLLSGMFQCEPTGDARVLRETQARRPKPGDVGRATPRAGLSEPAAAAAPRRAPGDAGAAGQNPGTARSYSLRSGGRRLRGVARGPGNRGGRLRPVPVLRVPTRPASRGYLRNSAHTSPTTFKSVFLVVTVHTEKLAPHPQGARGFGARRQAPPSAAVAAACGLLSLSHGQVTQRGAAAATAAAPEDSAPRRFATGPPGPRPPR</sequence>
<accession>A0A9B0GJF7</accession>
<dbReference type="RefSeq" id="XP_004400534.1">
    <property type="nucleotide sequence ID" value="XM_004400477.1"/>
</dbReference>
<evidence type="ECO:0000256" key="1">
    <source>
        <dbReference type="SAM" id="MobiDB-lite"/>
    </source>
</evidence>
<organism evidence="2 3">
    <name type="scientific">Odobenus rosmarus divergens</name>
    <name type="common">Pacific walrus</name>
    <dbReference type="NCBI Taxonomy" id="9708"/>
    <lineage>
        <taxon>Eukaryota</taxon>
        <taxon>Metazoa</taxon>
        <taxon>Chordata</taxon>
        <taxon>Craniata</taxon>
        <taxon>Vertebrata</taxon>
        <taxon>Euteleostomi</taxon>
        <taxon>Mammalia</taxon>
        <taxon>Eutheria</taxon>
        <taxon>Laurasiatheria</taxon>
        <taxon>Carnivora</taxon>
        <taxon>Caniformia</taxon>
        <taxon>Pinnipedia</taxon>
        <taxon>Odobenidae</taxon>
        <taxon>Odobenus</taxon>
    </lineage>
</organism>
<protein>
    <submittedName>
        <fullName evidence="3">Uncharacterized protein LOC101362323</fullName>
    </submittedName>
</protein>
<name>A0A9B0GJF7_ODORO</name>
<feature type="compositionally biased region" description="Low complexity" evidence="1">
    <location>
        <begin position="60"/>
        <end position="84"/>
    </location>
</feature>
<keyword evidence="2" id="KW-1185">Reference proteome</keyword>
<reference evidence="3" key="1">
    <citation type="submission" date="2025-08" db="UniProtKB">
        <authorList>
            <consortium name="RefSeq"/>
        </authorList>
    </citation>
    <scope>IDENTIFICATION</scope>
</reference>
<evidence type="ECO:0000313" key="3">
    <source>
        <dbReference type="RefSeq" id="XP_004400534.1"/>
    </source>
</evidence>
<dbReference type="AlphaFoldDB" id="A0A9B0GJF7"/>
<proteinExistence type="predicted"/>
<feature type="compositionally biased region" description="Polar residues" evidence="1">
    <location>
        <begin position="86"/>
        <end position="95"/>
    </location>
</feature>
<feature type="region of interest" description="Disordered" evidence="1">
    <location>
        <begin position="194"/>
        <end position="227"/>
    </location>
</feature>
<feature type="region of interest" description="Disordered" evidence="1">
    <location>
        <begin position="43"/>
        <end position="119"/>
    </location>
</feature>
<dbReference type="Proteomes" id="UP000245340">
    <property type="component" value="Unplaced"/>
</dbReference>